<protein>
    <submittedName>
        <fullName evidence="2">Permease</fullName>
    </submittedName>
</protein>
<proteinExistence type="predicted"/>
<dbReference type="Proteomes" id="UP000886251">
    <property type="component" value="Unassembled WGS sequence"/>
</dbReference>
<keyword evidence="1" id="KW-0812">Transmembrane</keyword>
<feature type="transmembrane region" description="Helical" evidence="1">
    <location>
        <begin position="51"/>
        <end position="73"/>
    </location>
</feature>
<dbReference type="EMBL" id="DRKP01000067">
    <property type="protein sequence ID" value="HEB95994.1"/>
    <property type="molecule type" value="Genomic_DNA"/>
</dbReference>
<sequence>MSEPKTTAGTSQRRNGKPGHGGWWFLLGVLLLYLVIAWFDLEYARSSMERFLKMGLDLLPVLILVFLFLWLFNLSSGMKERLVHLSGRDSGARGWLVAVTGGILSHGPIYPWYPMLKELKEHGVRPALIAAFLYARSIKLPWLPLMAHYFGIAYTVILTLYIALFSLLNGWLVERLVGSGDD</sequence>
<feature type="transmembrane region" description="Helical" evidence="1">
    <location>
        <begin position="94"/>
        <end position="113"/>
    </location>
</feature>
<feature type="transmembrane region" description="Helical" evidence="1">
    <location>
        <begin position="146"/>
        <end position="168"/>
    </location>
</feature>
<gene>
    <name evidence="2" type="ORF">ENI96_06135</name>
</gene>
<evidence type="ECO:0000313" key="2">
    <source>
        <dbReference type="EMBL" id="HEB95994.1"/>
    </source>
</evidence>
<keyword evidence="1" id="KW-1133">Transmembrane helix</keyword>
<reference evidence="2" key="1">
    <citation type="journal article" date="2020" name="mSystems">
        <title>Genome- and Community-Level Interaction Insights into Carbon Utilization and Element Cycling Functions of Hydrothermarchaeota in Hydrothermal Sediment.</title>
        <authorList>
            <person name="Zhou Z."/>
            <person name="Liu Y."/>
            <person name="Xu W."/>
            <person name="Pan J."/>
            <person name="Luo Z.H."/>
            <person name="Li M."/>
        </authorList>
    </citation>
    <scope>NUCLEOTIDE SEQUENCE [LARGE SCALE GENOMIC DNA]</scope>
    <source>
        <strain evidence="2">HyVt-443</strain>
    </source>
</reference>
<accession>A0A831RNW7</accession>
<name>A0A831RNW7_9GAMM</name>
<comment type="caution">
    <text evidence="2">The sequence shown here is derived from an EMBL/GenBank/DDBJ whole genome shotgun (WGS) entry which is preliminary data.</text>
</comment>
<dbReference type="AlphaFoldDB" id="A0A831RNW7"/>
<feature type="transmembrane region" description="Helical" evidence="1">
    <location>
        <begin position="21"/>
        <end position="39"/>
    </location>
</feature>
<organism evidence="2">
    <name type="scientific">Sedimenticola thiotaurini</name>
    <dbReference type="NCBI Taxonomy" id="1543721"/>
    <lineage>
        <taxon>Bacteria</taxon>
        <taxon>Pseudomonadati</taxon>
        <taxon>Pseudomonadota</taxon>
        <taxon>Gammaproteobacteria</taxon>
        <taxon>Chromatiales</taxon>
        <taxon>Sedimenticolaceae</taxon>
        <taxon>Sedimenticola</taxon>
    </lineage>
</organism>
<evidence type="ECO:0000256" key="1">
    <source>
        <dbReference type="SAM" id="Phobius"/>
    </source>
</evidence>
<keyword evidence="1" id="KW-0472">Membrane</keyword>